<dbReference type="EMBL" id="JACRTD010000009">
    <property type="protein sequence ID" value="MBC8586315.1"/>
    <property type="molecule type" value="Genomic_DNA"/>
</dbReference>
<feature type="domain" description="DNA polymerase III beta sliding clamp C-terminal" evidence="13">
    <location>
        <begin position="243"/>
        <end position="363"/>
    </location>
</feature>
<evidence type="ECO:0000256" key="9">
    <source>
        <dbReference type="ARBA" id="ARBA00023125"/>
    </source>
</evidence>
<keyword evidence="8 10" id="KW-0239">DNA-directed DNA polymerase</keyword>
<keyword evidence="4 10" id="KW-0963">Cytoplasm</keyword>
<dbReference type="Pfam" id="PF02767">
    <property type="entry name" value="DNA_pol3_beta_2"/>
    <property type="match status" value="1"/>
</dbReference>
<dbReference type="PANTHER" id="PTHR30478">
    <property type="entry name" value="DNA POLYMERASE III SUBUNIT BETA"/>
    <property type="match status" value="1"/>
</dbReference>
<dbReference type="RefSeq" id="WP_262396036.1">
    <property type="nucleotide sequence ID" value="NZ_JACRTD010000009.1"/>
</dbReference>
<evidence type="ECO:0000256" key="5">
    <source>
        <dbReference type="ARBA" id="ARBA00022679"/>
    </source>
</evidence>
<dbReference type="GO" id="GO:0006271">
    <property type="term" value="P:DNA strand elongation involved in DNA replication"/>
    <property type="evidence" value="ECO:0007669"/>
    <property type="project" value="TreeGrafter"/>
</dbReference>
<dbReference type="Pfam" id="PF00712">
    <property type="entry name" value="DNA_pol3_beta"/>
    <property type="match status" value="1"/>
</dbReference>
<keyword evidence="15" id="KW-1185">Reference proteome</keyword>
<dbReference type="InterPro" id="IPR001001">
    <property type="entry name" value="DNA_polIII_beta"/>
</dbReference>
<dbReference type="GO" id="GO:0003887">
    <property type="term" value="F:DNA-directed DNA polymerase activity"/>
    <property type="evidence" value="ECO:0007669"/>
    <property type="project" value="UniProtKB-UniRule"/>
</dbReference>
<gene>
    <name evidence="14" type="primary">dnaN</name>
    <name evidence="14" type="ORF">H8705_12060</name>
</gene>
<evidence type="ECO:0000256" key="10">
    <source>
        <dbReference type="PIRNR" id="PIRNR000804"/>
    </source>
</evidence>
<dbReference type="GO" id="GO:0009360">
    <property type="term" value="C:DNA polymerase III complex"/>
    <property type="evidence" value="ECO:0007669"/>
    <property type="project" value="InterPro"/>
</dbReference>
<evidence type="ECO:0000259" key="13">
    <source>
        <dbReference type="Pfam" id="PF02768"/>
    </source>
</evidence>
<dbReference type="CDD" id="cd00140">
    <property type="entry name" value="beta_clamp"/>
    <property type="match status" value="1"/>
</dbReference>
<comment type="subunit">
    <text evidence="10">Forms a ring-shaped head-to-tail homodimer around DNA.</text>
</comment>
<feature type="domain" description="DNA polymerase III beta sliding clamp N-terminal" evidence="11">
    <location>
        <begin position="1"/>
        <end position="119"/>
    </location>
</feature>
<comment type="subcellular location">
    <subcellularLocation>
        <location evidence="1 10">Cytoplasm</location>
    </subcellularLocation>
</comment>
<dbReference type="PIRSF" id="PIRSF000804">
    <property type="entry name" value="DNA_pol_III_b"/>
    <property type="match status" value="1"/>
</dbReference>
<evidence type="ECO:0000256" key="7">
    <source>
        <dbReference type="ARBA" id="ARBA00022705"/>
    </source>
</evidence>
<dbReference type="AlphaFoldDB" id="A0A926EU42"/>
<name>A0A926EU42_9FIRM</name>
<keyword evidence="6 10" id="KW-0548">Nucleotidyltransferase</keyword>
<dbReference type="SMART" id="SM00480">
    <property type="entry name" value="POL3Bc"/>
    <property type="match status" value="1"/>
</dbReference>
<dbReference type="Pfam" id="PF02768">
    <property type="entry name" value="DNA_pol3_beta_3"/>
    <property type="match status" value="1"/>
</dbReference>
<evidence type="ECO:0000313" key="15">
    <source>
        <dbReference type="Proteomes" id="UP000623678"/>
    </source>
</evidence>
<reference evidence="14" key="1">
    <citation type="submission" date="2020-08" db="EMBL/GenBank/DDBJ databases">
        <title>Genome public.</title>
        <authorList>
            <person name="Liu C."/>
            <person name="Sun Q."/>
        </authorList>
    </citation>
    <scope>NUCLEOTIDE SEQUENCE</scope>
    <source>
        <strain evidence="14">NSJ-64</strain>
    </source>
</reference>
<dbReference type="Proteomes" id="UP000623678">
    <property type="component" value="Unassembled WGS sequence"/>
</dbReference>
<dbReference type="GO" id="GO:0005737">
    <property type="term" value="C:cytoplasm"/>
    <property type="evidence" value="ECO:0007669"/>
    <property type="project" value="UniProtKB-SubCell"/>
</dbReference>
<evidence type="ECO:0000256" key="4">
    <source>
        <dbReference type="ARBA" id="ARBA00022490"/>
    </source>
</evidence>
<protein>
    <recommendedName>
        <fullName evidence="3 10">Beta sliding clamp</fullName>
    </recommendedName>
</protein>
<evidence type="ECO:0000256" key="6">
    <source>
        <dbReference type="ARBA" id="ARBA00022695"/>
    </source>
</evidence>
<dbReference type="InterPro" id="IPR022635">
    <property type="entry name" value="DNA_polIII_beta_C"/>
</dbReference>
<dbReference type="InterPro" id="IPR046938">
    <property type="entry name" value="DNA_clamp_sf"/>
</dbReference>
<keyword evidence="5 10" id="KW-0808">Transferase</keyword>
<evidence type="ECO:0000313" key="14">
    <source>
        <dbReference type="EMBL" id="MBC8586315.1"/>
    </source>
</evidence>
<evidence type="ECO:0000256" key="1">
    <source>
        <dbReference type="ARBA" id="ARBA00004496"/>
    </source>
</evidence>
<dbReference type="Gene3D" id="3.10.150.10">
    <property type="entry name" value="DNA Polymerase III, subunit A, domain 2"/>
    <property type="match status" value="1"/>
</dbReference>
<proteinExistence type="inferred from homology"/>
<dbReference type="GO" id="GO:0008408">
    <property type="term" value="F:3'-5' exonuclease activity"/>
    <property type="evidence" value="ECO:0007669"/>
    <property type="project" value="InterPro"/>
</dbReference>
<evidence type="ECO:0000256" key="8">
    <source>
        <dbReference type="ARBA" id="ARBA00022932"/>
    </source>
</evidence>
<evidence type="ECO:0000259" key="11">
    <source>
        <dbReference type="Pfam" id="PF00712"/>
    </source>
</evidence>
<comment type="similarity">
    <text evidence="2 10">Belongs to the beta sliding clamp family.</text>
</comment>
<organism evidence="14 15">
    <name type="scientific">Youxingia wuxianensis</name>
    <dbReference type="NCBI Taxonomy" id="2763678"/>
    <lineage>
        <taxon>Bacteria</taxon>
        <taxon>Bacillati</taxon>
        <taxon>Bacillota</taxon>
        <taxon>Clostridia</taxon>
        <taxon>Eubacteriales</taxon>
        <taxon>Oscillospiraceae</taxon>
        <taxon>Youxingia</taxon>
    </lineage>
</organism>
<evidence type="ECO:0000256" key="3">
    <source>
        <dbReference type="ARBA" id="ARBA00021035"/>
    </source>
</evidence>
<sequence length="367" mass="40217">MNIVCDKQLLTEAVANVSRAVSSKNTLAALEGVLLKAKGNQLSLTGYDLELAISTTIEAKVVEEGDIVLSARLFLDMIRRMPCETISITSDEKMLTVVKGSMTEYTILGIPASEYPELPAVSQTTGITLNQAALKNMIGQTLFAIAVSDTKPVHTGSLFDIQNGELHVVSVDGYRLAMRCEKIAMDGEFSFIVPGKSLSEVSKLLKEEDREIEINVSKRHIIFDVGGYNVVSRLLEGEFLDYKSAIPSGSQTVVKINTREMISSIERASLLISDNIKSPLRLNFQDGLIKMSCSTAIGRAYDEIRCEQTGDDVEIGFNSRYMLDALKASECDQVQLIINGPLSPIKIVPTQGDKFVFLVLPVRLKSE</sequence>
<keyword evidence="7 10" id="KW-0235">DNA replication</keyword>
<dbReference type="Gene3D" id="3.70.10.10">
    <property type="match status" value="1"/>
</dbReference>
<comment type="caution">
    <text evidence="14">The sequence shown here is derived from an EMBL/GenBank/DDBJ whole genome shotgun (WGS) entry which is preliminary data.</text>
</comment>
<evidence type="ECO:0000256" key="2">
    <source>
        <dbReference type="ARBA" id="ARBA00010752"/>
    </source>
</evidence>
<feature type="domain" description="DNA polymerase III beta sliding clamp central" evidence="12">
    <location>
        <begin position="128"/>
        <end position="239"/>
    </location>
</feature>
<dbReference type="SUPFAM" id="SSF55979">
    <property type="entry name" value="DNA clamp"/>
    <property type="match status" value="3"/>
</dbReference>
<comment type="function">
    <text evidence="10">Confers DNA tethering and processivity to DNA polymerases and other proteins. Acts as a clamp, forming a ring around DNA (a reaction catalyzed by the clamp-loading complex) which diffuses in an ATP-independent manner freely and bidirectionally along dsDNA. Initially characterized for its ability to contact the catalytic subunit of DNA polymerase III (Pol III), a complex, multichain enzyme responsible for most of the replicative synthesis in bacteria; Pol III exhibits 3'-5' exonuclease proofreading activity. The beta chain is required for initiation of replication as well as for processivity of DNA replication.</text>
</comment>
<accession>A0A926EU42</accession>
<dbReference type="PANTHER" id="PTHR30478:SF0">
    <property type="entry name" value="BETA SLIDING CLAMP"/>
    <property type="match status" value="1"/>
</dbReference>
<evidence type="ECO:0000259" key="12">
    <source>
        <dbReference type="Pfam" id="PF02767"/>
    </source>
</evidence>
<dbReference type="InterPro" id="IPR022637">
    <property type="entry name" value="DNA_polIII_beta_cen"/>
</dbReference>
<keyword evidence="9" id="KW-0238">DNA-binding</keyword>
<dbReference type="GO" id="GO:0003677">
    <property type="term" value="F:DNA binding"/>
    <property type="evidence" value="ECO:0007669"/>
    <property type="project" value="UniProtKB-UniRule"/>
</dbReference>
<dbReference type="InterPro" id="IPR022634">
    <property type="entry name" value="DNA_polIII_beta_N"/>
</dbReference>
<dbReference type="NCBIfam" id="TIGR00663">
    <property type="entry name" value="dnan"/>
    <property type="match status" value="1"/>
</dbReference>